<dbReference type="AlphaFoldDB" id="A0A645BVC6"/>
<feature type="compositionally biased region" description="Basic and acidic residues" evidence="1">
    <location>
        <begin position="44"/>
        <end position="58"/>
    </location>
</feature>
<evidence type="ECO:0000256" key="1">
    <source>
        <dbReference type="SAM" id="MobiDB-lite"/>
    </source>
</evidence>
<comment type="caution">
    <text evidence="2">The sequence shown here is derived from an EMBL/GenBank/DDBJ whole genome shotgun (WGS) entry which is preliminary data.</text>
</comment>
<reference evidence="2" key="1">
    <citation type="submission" date="2019-08" db="EMBL/GenBank/DDBJ databases">
        <authorList>
            <person name="Kucharzyk K."/>
            <person name="Murdoch R.W."/>
            <person name="Higgins S."/>
            <person name="Loffler F."/>
        </authorList>
    </citation>
    <scope>NUCLEOTIDE SEQUENCE</scope>
</reference>
<proteinExistence type="predicted"/>
<evidence type="ECO:0000313" key="2">
    <source>
        <dbReference type="EMBL" id="MPM69048.1"/>
    </source>
</evidence>
<organism evidence="2">
    <name type="scientific">bioreactor metagenome</name>
    <dbReference type="NCBI Taxonomy" id="1076179"/>
    <lineage>
        <taxon>unclassified sequences</taxon>
        <taxon>metagenomes</taxon>
        <taxon>ecological metagenomes</taxon>
    </lineage>
</organism>
<feature type="compositionally biased region" description="Polar residues" evidence="1">
    <location>
        <begin position="59"/>
        <end position="68"/>
    </location>
</feature>
<gene>
    <name evidence="2" type="ORF">SDC9_115992</name>
</gene>
<sequence length="68" mass="7863">MGNSLIPALLVQSLIRVPIRIDGEGEYRMLRQKHLFLLSKRQLGEQRMREKDQKHEQSGAHSSLHTLS</sequence>
<name>A0A645BVC6_9ZZZZ</name>
<protein>
    <submittedName>
        <fullName evidence="2">Uncharacterized protein</fullName>
    </submittedName>
</protein>
<feature type="region of interest" description="Disordered" evidence="1">
    <location>
        <begin position="44"/>
        <end position="68"/>
    </location>
</feature>
<accession>A0A645BVC6</accession>
<dbReference type="EMBL" id="VSSQ01022617">
    <property type="protein sequence ID" value="MPM69048.1"/>
    <property type="molecule type" value="Genomic_DNA"/>
</dbReference>